<dbReference type="InterPro" id="IPR008822">
    <property type="entry name" value="Endonuclease_RusA-like"/>
</dbReference>
<protein>
    <submittedName>
        <fullName evidence="1">Endodeoxyribonuclease RusA</fullName>
    </submittedName>
</protein>
<proteinExistence type="predicted"/>
<reference evidence="1" key="1">
    <citation type="journal article" date="2021" name="Proc. Natl. Acad. Sci. U.S.A.">
        <title>A Catalog of Tens of Thousands of Viruses from Human Metagenomes Reveals Hidden Associations with Chronic Diseases.</title>
        <authorList>
            <person name="Tisza M.J."/>
            <person name="Buck C.B."/>
        </authorList>
    </citation>
    <scope>NUCLEOTIDE SEQUENCE</scope>
    <source>
        <strain evidence="1">Ctqzz19</strain>
    </source>
</reference>
<evidence type="ECO:0000313" key="1">
    <source>
        <dbReference type="EMBL" id="DAF88571.1"/>
    </source>
</evidence>
<dbReference type="EMBL" id="BK015988">
    <property type="protein sequence ID" value="DAF88571.1"/>
    <property type="molecule type" value="Genomic_DNA"/>
</dbReference>
<organism evidence="1">
    <name type="scientific">Siphoviridae sp. ctqzz19</name>
    <dbReference type="NCBI Taxonomy" id="2825682"/>
    <lineage>
        <taxon>Viruses</taxon>
        <taxon>Duplodnaviria</taxon>
        <taxon>Heunggongvirae</taxon>
        <taxon>Uroviricota</taxon>
        <taxon>Caudoviricetes</taxon>
    </lineage>
</organism>
<dbReference type="SUPFAM" id="SSF103084">
    <property type="entry name" value="Holliday junction resolvase RusA"/>
    <property type="match status" value="1"/>
</dbReference>
<dbReference type="InterPro" id="IPR036614">
    <property type="entry name" value="RusA-like_sf"/>
</dbReference>
<dbReference type="GO" id="GO:0006281">
    <property type="term" value="P:DNA repair"/>
    <property type="evidence" value="ECO:0007669"/>
    <property type="project" value="InterPro"/>
</dbReference>
<dbReference type="Pfam" id="PF05866">
    <property type="entry name" value="RusA"/>
    <property type="match status" value="1"/>
</dbReference>
<accession>A0A8S5U283</accession>
<dbReference type="Gene3D" id="3.30.1330.70">
    <property type="entry name" value="Holliday junction resolvase RusA"/>
    <property type="match status" value="1"/>
</dbReference>
<name>A0A8S5U283_9CAUD</name>
<sequence>MHFYIDMKLPSLNEYINACRSSRYGGATFKAGIEDNIIHFIHKACLNKTLKPMGETPCELVITFFERTKKRDVDNIQSSVKFILDALQKAGILKNDSRRYVKQIYSTVKDADENRVLVEFANVE</sequence>
<dbReference type="GO" id="GO:0006310">
    <property type="term" value="P:DNA recombination"/>
    <property type="evidence" value="ECO:0007669"/>
    <property type="project" value="InterPro"/>
</dbReference>
<dbReference type="GO" id="GO:0000287">
    <property type="term" value="F:magnesium ion binding"/>
    <property type="evidence" value="ECO:0007669"/>
    <property type="project" value="InterPro"/>
</dbReference>